<reference evidence="1 2" key="2">
    <citation type="journal article" date="2022" name="Mol. Ecol. Resour.">
        <title>The genomes of chicory, endive, great burdock and yacon provide insights into Asteraceae paleo-polyploidization history and plant inulin production.</title>
        <authorList>
            <person name="Fan W."/>
            <person name="Wang S."/>
            <person name="Wang H."/>
            <person name="Wang A."/>
            <person name="Jiang F."/>
            <person name="Liu H."/>
            <person name="Zhao H."/>
            <person name="Xu D."/>
            <person name="Zhang Y."/>
        </authorList>
    </citation>
    <scope>NUCLEOTIDE SEQUENCE [LARGE SCALE GENOMIC DNA]</scope>
    <source>
        <strain evidence="2">cv. Niubang</strain>
    </source>
</reference>
<dbReference type="Proteomes" id="UP001055879">
    <property type="component" value="Linkage Group LG06"/>
</dbReference>
<evidence type="ECO:0000313" key="2">
    <source>
        <dbReference type="Proteomes" id="UP001055879"/>
    </source>
</evidence>
<reference evidence="2" key="1">
    <citation type="journal article" date="2022" name="Mol. Ecol. Resour.">
        <title>The genomes of chicory, endive, great burdock and yacon provide insights into Asteraceae palaeo-polyploidization history and plant inulin production.</title>
        <authorList>
            <person name="Fan W."/>
            <person name="Wang S."/>
            <person name="Wang H."/>
            <person name="Wang A."/>
            <person name="Jiang F."/>
            <person name="Liu H."/>
            <person name="Zhao H."/>
            <person name="Xu D."/>
            <person name="Zhang Y."/>
        </authorList>
    </citation>
    <scope>NUCLEOTIDE SEQUENCE [LARGE SCALE GENOMIC DNA]</scope>
    <source>
        <strain evidence="2">cv. Niubang</strain>
    </source>
</reference>
<name>A0ACB9BBX4_ARCLA</name>
<accession>A0ACB9BBX4</accession>
<keyword evidence="2" id="KW-1185">Reference proteome</keyword>
<protein>
    <submittedName>
        <fullName evidence="1">Uncharacterized protein</fullName>
    </submittedName>
</protein>
<sequence>MVILVKEYTLVSLGSAISPRSTDSGFIAEDSNCLAHNSDLWSTLCYTTILAVCRRFSFVLVCLHLYLKPSSFHTYQKAMGRKLDAILGRKFKTSKFKATVNLAVSRLSVLKNKRQACVAVARSDVIQLLNLNHHETALQRVDQVIKEQNLLDVYVMVDGYCHLLLQRLNLLEHEKECPDELKEAASSLIFAAPRCGEFPELQEIRAILTARYGKEFANGATDLRSNCGVSTKMIQKLSPRQSTLEARMKILQEIATENGIVLRLEDTSPPVINEVVEVSSVSGGLSSSRIENNSEVLTDEVLSFSESRKGKKKFRDVEDAAQAAFESAAYAAAAARAAVELSRSGSFGSDNPDSPNSRPRKVHGSEKSKLNTRYEKNHESESDSESKHKVTKVENEGETSKNHTSARDTDGSDSDGYKPSEKGMVFDESDNEIENEHIGFSSSGNYDKGFNTEQLSVSPKNAELGPGNAAEPRFGEGGSTMPQLDLTKKPISVRNKRVYGR</sequence>
<organism evidence="1 2">
    <name type="scientific">Arctium lappa</name>
    <name type="common">Greater burdock</name>
    <name type="synonym">Lappa major</name>
    <dbReference type="NCBI Taxonomy" id="4217"/>
    <lineage>
        <taxon>Eukaryota</taxon>
        <taxon>Viridiplantae</taxon>
        <taxon>Streptophyta</taxon>
        <taxon>Embryophyta</taxon>
        <taxon>Tracheophyta</taxon>
        <taxon>Spermatophyta</taxon>
        <taxon>Magnoliopsida</taxon>
        <taxon>eudicotyledons</taxon>
        <taxon>Gunneridae</taxon>
        <taxon>Pentapetalae</taxon>
        <taxon>asterids</taxon>
        <taxon>campanulids</taxon>
        <taxon>Asterales</taxon>
        <taxon>Asteraceae</taxon>
        <taxon>Carduoideae</taxon>
        <taxon>Cardueae</taxon>
        <taxon>Arctiinae</taxon>
        <taxon>Arctium</taxon>
    </lineage>
</organism>
<proteinExistence type="predicted"/>
<gene>
    <name evidence="1" type="ORF">L6452_20914</name>
</gene>
<dbReference type="EMBL" id="CM042052">
    <property type="protein sequence ID" value="KAI3720007.1"/>
    <property type="molecule type" value="Genomic_DNA"/>
</dbReference>
<comment type="caution">
    <text evidence="1">The sequence shown here is derived from an EMBL/GenBank/DDBJ whole genome shotgun (WGS) entry which is preliminary data.</text>
</comment>
<evidence type="ECO:0000313" key="1">
    <source>
        <dbReference type="EMBL" id="KAI3720007.1"/>
    </source>
</evidence>